<organism evidence="2 3">
    <name type="scientific">Saponaria officinalis</name>
    <name type="common">Common soapwort</name>
    <name type="synonym">Lychnis saponaria</name>
    <dbReference type="NCBI Taxonomy" id="3572"/>
    <lineage>
        <taxon>Eukaryota</taxon>
        <taxon>Viridiplantae</taxon>
        <taxon>Streptophyta</taxon>
        <taxon>Embryophyta</taxon>
        <taxon>Tracheophyta</taxon>
        <taxon>Spermatophyta</taxon>
        <taxon>Magnoliopsida</taxon>
        <taxon>eudicotyledons</taxon>
        <taxon>Gunneridae</taxon>
        <taxon>Pentapetalae</taxon>
        <taxon>Caryophyllales</taxon>
        <taxon>Caryophyllaceae</taxon>
        <taxon>Caryophylleae</taxon>
        <taxon>Saponaria</taxon>
    </lineage>
</organism>
<evidence type="ECO:0000313" key="3">
    <source>
        <dbReference type="Proteomes" id="UP001443914"/>
    </source>
</evidence>
<evidence type="ECO:0000256" key="1">
    <source>
        <dbReference type="SAM" id="SignalP"/>
    </source>
</evidence>
<gene>
    <name evidence="2" type="ORF">RND81_11G104000</name>
</gene>
<dbReference type="AlphaFoldDB" id="A0AAW1HJC8"/>
<comment type="caution">
    <text evidence="2">The sequence shown here is derived from an EMBL/GenBank/DDBJ whole genome shotgun (WGS) entry which is preliminary data.</text>
</comment>
<evidence type="ECO:0000313" key="2">
    <source>
        <dbReference type="EMBL" id="KAK9676826.1"/>
    </source>
</evidence>
<sequence length="122" mass="14240">MKNLQGKRKRLLFWVVCLNAKQVNGNNVDVGIIPEFFNFDVQTKIETLSTKIRTPKAKTLETKIETLETKIRTLKIKNSKNRNPKKSKLTYYQLGTKPLKIKIKIKIKINQTYYSSHMCVLI</sequence>
<name>A0AAW1HJC8_SAPOF</name>
<feature type="signal peptide" evidence="1">
    <location>
        <begin position="1"/>
        <end position="25"/>
    </location>
</feature>
<feature type="chain" id="PRO_5043743807" evidence="1">
    <location>
        <begin position="26"/>
        <end position="122"/>
    </location>
</feature>
<reference evidence="2" key="1">
    <citation type="submission" date="2024-03" db="EMBL/GenBank/DDBJ databases">
        <title>WGS assembly of Saponaria officinalis var. Norfolk2.</title>
        <authorList>
            <person name="Jenkins J."/>
            <person name="Shu S."/>
            <person name="Grimwood J."/>
            <person name="Barry K."/>
            <person name="Goodstein D."/>
            <person name="Schmutz J."/>
            <person name="Leebens-Mack J."/>
            <person name="Osbourn A."/>
        </authorList>
    </citation>
    <scope>NUCLEOTIDE SEQUENCE [LARGE SCALE GENOMIC DNA]</scope>
    <source>
        <strain evidence="2">JIC</strain>
    </source>
</reference>
<proteinExistence type="predicted"/>
<keyword evidence="3" id="KW-1185">Reference proteome</keyword>
<dbReference type="Proteomes" id="UP001443914">
    <property type="component" value="Unassembled WGS sequence"/>
</dbReference>
<accession>A0AAW1HJC8</accession>
<dbReference type="EMBL" id="JBDFQZ010000011">
    <property type="protein sequence ID" value="KAK9676826.1"/>
    <property type="molecule type" value="Genomic_DNA"/>
</dbReference>
<keyword evidence="1" id="KW-0732">Signal</keyword>
<protein>
    <submittedName>
        <fullName evidence="2">Uncharacterized protein</fullName>
    </submittedName>
</protein>